<keyword evidence="1" id="KW-1133">Transmembrane helix</keyword>
<dbReference type="EMBL" id="MAEM01000354">
    <property type="protein sequence ID" value="OBS00606.1"/>
    <property type="molecule type" value="Genomic_DNA"/>
</dbReference>
<organism evidence="2 3">
    <name type="scientific">Mycobacterium gordonae</name>
    <dbReference type="NCBI Taxonomy" id="1778"/>
    <lineage>
        <taxon>Bacteria</taxon>
        <taxon>Bacillati</taxon>
        <taxon>Actinomycetota</taxon>
        <taxon>Actinomycetes</taxon>
        <taxon>Mycobacteriales</taxon>
        <taxon>Mycobacteriaceae</taxon>
        <taxon>Mycobacterium</taxon>
    </lineage>
</organism>
<sequence length="447" mass="46880">MAAVMRATPSKGRHLLAAPAIQPAGSTQPPGGRGLLGYLLMPRPKDLVKGWLGPVTYLLAVLATGQITGDSLLRALVVLAAVELLVYPARYQWNDVRGFVADQHHPASHQRGRLPGPIDKARARVAASGAAAVAKLLVTALLIVLLPGLNLFAPLAFAVSGIFGVAVVYEVLRSTSTGKSDAIPERVRPGVLALWLVVGGGYVVRGMLGVALAVDLTTRPAVAIAAAIALWCYGIAFVTSRWSIEALAFATVLDGRLTWKAGAGQAREHLLTLVRWLPPGTCGSKVDEWAPLRGRTPFGAPWNSAIIAAGAAAALTGRLLSGACPVRQGIIIALLGGVAAVALVWTARREITLLAMGSVIIGAMAMASAPRPVAAALPWLLLMSAYLFFTTRTIRKLDRGSPVGAWAGQLGERVGRLALGTATWQAVRSRGPRSAERQQWAISQPPN</sequence>
<protein>
    <submittedName>
        <fullName evidence="2">Uncharacterized protein</fullName>
    </submittedName>
</protein>
<keyword evidence="1" id="KW-0812">Transmembrane</keyword>
<dbReference type="Proteomes" id="UP000093757">
    <property type="component" value="Unassembled WGS sequence"/>
</dbReference>
<feature type="transmembrane region" description="Helical" evidence="1">
    <location>
        <begin position="302"/>
        <end position="320"/>
    </location>
</feature>
<reference evidence="2 3" key="1">
    <citation type="submission" date="2016-06" db="EMBL/GenBank/DDBJ databases">
        <authorList>
            <person name="Kjaerup R.B."/>
            <person name="Dalgaard T.S."/>
            <person name="Juul-Madsen H.R."/>
        </authorList>
    </citation>
    <scope>NUCLEOTIDE SEQUENCE [LARGE SCALE GENOMIC DNA]</scope>
    <source>
        <strain evidence="2 3">1245752.6</strain>
    </source>
</reference>
<proteinExistence type="predicted"/>
<feature type="transmembrane region" description="Helical" evidence="1">
    <location>
        <begin position="373"/>
        <end position="389"/>
    </location>
</feature>
<feature type="transmembrane region" description="Helical" evidence="1">
    <location>
        <begin position="151"/>
        <end position="172"/>
    </location>
</feature>
<dbReference type="AlphaFoldDB" id="A0A1A6BE89"/>
<gene>
    <name evidence="2" type="ORF">A9W98_24240</name>
</gene>
<feature type="transmembrane region" description="Helical" evidence="1">
    <location>
        <begin position="125"/>
        <end position="145"/>
    </location>
</feature>
<feature type="transmembrane region" description="Helical" evidence="1">
    <location>
        <begin position="220"/>
        <end position="239"/>
    </location>
</feature>
<comment type="caution">
    <text evidence="2">The sequence shown here is derived from an EMBL/GenBank/DDBJ whole genome shotgun (WGS) entry which is preliminary data.</text>
</comment>
<name>A0A1A6BE89_MYCGO</name>
<keyword evidence="1" id="KW-0472">Membrane</keyword>
<feature type="transmembrane region" description="Helical" evidence="1">
    <location>
        <begin position="47"/>
        <end position="65"/>
    </location>
</feature>
<feature type="transmembrane region" description="Helical" evidence="1">
    <location>
        <begin position="326"/>
        <end position="344"/>
    </location>
</feature>
<evidence type="ECO:0000313" key="3">
    <source>
        <dbReference type="Proteomes" id="UP000093757"/>
    </source>
</evidence>
<accession>A0A1A6BE89</accession>
<feature type="transmembrane region" description="Helical" evidence="1">
    <location>
        <begin position="192"/>
        <end position="214"/>
    </location>
</feature>
<evidence type="ECO:0000313" key="2">
    <source>
        <dbReference type="EMBL" id="OBS00606.1"/>
    </source>
</evidence>
<evidence type="ECO:0000256" key="1">
    <source>
        <dbReference type="SAM" id="Phobius"/>
    </source>
</evidence>